<feature type="compositionally biased region" description="Polar residues" evidence="1">
    <location>
        <begin position="1"/>
        <end position="11"/>
    </location>
</feature>
<reference evidence="2" key="1">
    <citation type="submission" date="2021-01" db="EMBL/GenBank/DDBJ databases">
        <authorList>
            <person name="Kaushik A."/>
        </authorList>
    </citation>
    <scope>NUCLEOTIDE SEQUENCE</scope>
    <source>
        <strain evidence="2">AG1-1C</strain>
    </source>
</reference>
<dbReference type="Proteomes" id="UP000663846">
    <property type="component" value="Unassembled WGS sequence"/>
</dbReference>
<evidence type="ECO:0000313" key="3">
    <source>
        <dbReference type="Proteomes" id="UP000663846"/>
    </source>
</evidence>
<organism evidence="2 3">
    <name type="scientific">Rhizoctonia solani</name>
    <dbReference type="NCBI Taxonomy" id="456999"/>
    <lineage>
        <taxon>Eukaryota</taxon>
        <taxon>Fungi</taxon>
        <taxon>Dikarya</taxon>
        <taxon>Basidiomycota</taxon>
        <taxon>Agaricomycotina</taxon>
        <taxon>Agaricomycetes</taxon>
        <taxon>Cantharellales</taxon>
        <taxon>Ceratobasidiaceae</taxon>
        <taxon>Rhizoctonia</taxon>
    </lineage>
</organism>
<dbReference type="AlphaFoldDB" id="A0A8H2WMA2"/>
<name>A0A8H2WMA2_9AGAM</name>
<dbReference type="EMBL" id="CAJMWS010000294">
    <property type="protein sequence ID" value="CAE6392871.1"/>
    <property type="molecule type" value="Genomic_DNA"/>
</dbReference>
<proteinExistence type="predicted"/>
<evidence type="ECO:0000256" key="1">
    <source>
        <dbReference type="SAM" id="MobiDB-lite"/>
    </source>
</evidence>
<accession>A0A8H2WMA2</accession>
<gene>
    <name evidence="2" type="ORF">RDB_LOCUS46158</name>
</gene>
<sequence>MSSPTPYTTQPALPRGSKVTESDDYVTVVTDVKGNTLEVPKWEYSRFLEIETRKRDRTLSKDARQAARSLAEIILNRWCERRKGIEAEKTRPSRKRSACDMLSEPTDMSSPASTQSDLPNDLGTLPKVPKTRLRRGTIVSSRPGFHTVVVDSSNNTLEIPEDEYNKWYSLYERKSDIESSIDARLANRARAKNMMDNWCKRRKRAKKTTGSCAAEVPVDDDGYAAAMALMGLSYVS</sequence>
<feature type="region of interest" description="Disordered" evidence="1">
    <location>
        <begin position="1"/>
        <end position="22"/>
    </location>
</feature>
<evidence type="ECO:0000313" key="2">
    <source>
        <dbReference type="EMBL" id="CAE6392871.1"/>
    </source>
</evidence>
<feature type="compositionally biased region" description="Polar residues" evidence="1">
    <location>
        <begin position="106"/>
        <end position="118"/>
    </location>
</feature>
<protein>
    <submittedName>
        <fullName evidence="2">Uncharacterized protein</fullName>
    </submittedName>
</protein>
<feature type="region of interest" description="Disordered" evidence="1">
    <location>
        <begin position="87"/>
        <end position="128"/>
    </location>
</feature>
<comment type="caution">
    <text evidence="2">The sequence shown here is derived from an EMBL/GenBank/DDBJ whole genome shotgun (WGS) entry which is preliminary data.</text>
</comment>